<feature type="domain" description="Cilia- and flagella-associated protein 58 central coiled coil" evidence="4">
    <location>
        <begin position="384"/>
        <end position="679"/>
    </location>
</feature>
<dbReference type="SUPFAM" id="SSF90250">
    <property type="entry name" value="Troponin coil-coiled subunits"/>
    <property type="match status" value="1"/>
</dbReference>
<dbReference type="Proteomes" id="UP000695007">
    <property type="component" value="Unplaced"/>
</dbReference>
<dbReference type="InterPro" id="IPR038077">
    <property type="entry name" value="Troponin_sf"/>
</dbReference>
<evidence type="ECO:0000259" key="4">
    <source>
        <dbReference type="Pfam" id="PF21771"/>
    </source>
</evidence>
<evidence type="ECO:0000256" key="2">
    <source>
        <dbReference type="SAM" id="Coils"/>
    </source>
</evidence>
<name>A0AAJ7DZ08_9HYME</name>
<reference evidence="6" key="1">
    <citation type="submission" date="2025-08" db="UniProtKB">
        <authorList>
            <consortium name="RefSeq"/>
        </authorList>
    </citation>
    <scope>IDENTIFICATION</scope>
</reference>
<evidence type="ECO:0000256" key="3">
    <source>
        <dbReference type="SAM" id="MobiDB-lite"/>
    </source>
</evidence>
<keyword evidence="1 2" id="KW-0175">Coiled coil</keyword>
<feature type="coiled-coil region" evidence="2">
    <location>
        <begin position="302"/>
        <end position="364"/>
    </location>
</feature>
<dbReference type="KEGG" id="csol:105365238"/>
<dbReference type="Pfam" id="PF21771">
    <property type="entry name" value="CFAP58_CC"/>
    <property type="match status" value="1"/>
</dbReference>
<evidence type="ECO:0000313" key="6">
    <source>
        <dbReference type="RefSeq" id="XP_011501647.1"/>
    </source>
</evidence>
<sequence length="890" mass="104712">MMDMEMNADMEREEGSETGGGSNEGSSTGSMYCTLEQNFEQIRNAMKNNRALESYEHEYKRLFESLYQSHRSEDELTKKCKTLQEEVAEGMNKIFDLEKKVEIGEMNIEQLKNEIIEKKKHTDIIHVREQKAQEIIENLRISIAKLTEEINQKSKQLSTEEQLPPTQEKDGLTKENERLLGEVDALKQCLKNAANYNQEIEEKVNETEEKIKSLQETIDQQNNDMLKVQREREKTQSELDNLYEKFIIRSTELQTVDEAYKEMQNNALKQEQLLSDQVMENEKSQKELHKVTQQVMSMKKSSDNLQIKITQIEKELNDKSRLIKDLNKEMHGKQKELERLNLEKENTESKLTKERNLNMKTEENLKRNVTILKNSESEVAGLTKCIESDKKTIEKLNRFKETASKNIKEQEEIIMKLNYEIRVFEQTNRRMQTTEDEMTAAANEMRRHIKKLETDKNKCVIETQELTVKVKDCVDELKLKRLEIADYQKRLHEADNRFRQHQTVFDNIRAERNSFKKNLLLVQEEVVELKAKAKNLNLEINVLKDQLAIKEADLMKQEFLFNKLEKEKDGLKVEITNIRINMSNFREEMEKMKQEEKFLKKTLQEADLTIIKQTKEIELIMNERDIIGTQIVRRNDEISLQYNKMQILTETLAGGEKQYTQRMDEIRTLKLELKNLKLRNAALEKHTSSLNDLRDAVSHLERNLNKERLKVMALEEEVQNPLNIHRWRSLEGTDPDTFELLKKIQILQKRIVKMSTEMINKDKKIREIEKLYTNLRKVLAKQPGPEILVHLNKTRRALRDRGNKMKSLVAELNMAISTEHKFEIDKIKKELNITKAKYFAQKKKNLKPLEYIKQIPATLTVNPNKFHYSGFDVNNPTSKDSTISSTVITQ</sequence>
<dbReference type="PANTHER" id="PTHR32083">
    <property type="entry name" value="CILIA AND FLAGELLA-ASSOCIATED PROTEIN 58-RELATED"/>
    <property type="match status" value="1"/>
</dbReference>
<evidence type="ECO:0000256" key="1">
    <source>
        <dbReference type="ARBA" id="ARBA00023054"/>
    </source>
</evidence>
<dbReference type="RefSeq" id="XP_011501647.1">
    <property type="nucleotide sequence ID" value="XM_011503345.1"/>
</dbReference>
<protein>
    <submittedName>
        <fullName evidence="6">Coiled-coil domain-containing protein 147-like</fullName>
    </submittedName>
</protein>
<feature type="coiled-coil region" evidence="2">
    <location>
        <begin position="393"/>
        <end position="609"/>
    </location>
</feature>
<accession>A0AAJ7DZ08</accession>
<feature type="coiled-coil region" evidence="2">
    <location>
        <begin position="666"/>
        <end position="717"/>
    </location>
</feature>
<proteinExistence type="predicted"/>
<gene>
    <name evidence="6" type="primary">LOC105365238</name>
</gene>
<organism evidence="5 6">
    <name type="scientific">Ceratosolen solmsi marchali</name>
    <dbReference type="NCBI Taxonomy" id="326594"/>
    <lineage>
        <taxon>Eukaryota</taxon>
        <taxon>Metazoa</taxon>
        <taxon>Ecdysozoa</taxon>
        <taxon>Arthropoda</taxon>
        <taxon>Hexapoda</taxon>
        <taxon>Insecta</taxon>
        <taxon>Pterygota</taxon>
        <taxon>Neoptera</taxon>
        <taxon>Endopterygota</taxon>
        <taxon>Hymenoptera</taxon>
        <taxon>Apocrita</taxon>
        <taxon>Proctotrupomorpha</taxon>
        <taxon>Chalcidoidea</taxon>
        <taxon>Agaonidae</taxon>
        <taxon>Agaoninae</taxon>
        <taxon>Ceratosolen</taxon>
    </lineage>
</organism>
<dbReference type="InterPro" id="IPR049270">
    <property type="entry name" value="CFAP58_CC"/>
</dbReference>
<evidence type="ECO:0000313" key="5">
    <source>
        <dbReference type="Proteomes" id="UP000695007"/>
    </source>
</evidence>
<keyword evidence="5" id="KW-1185">Reference proteome</keyword>
<dbReference type="PANTHER" id="PTHR32083:SF0">
    <property type="entry name" value="CILIA AND FLAGELLA-ASSOCIATED PROTEIN 58"/>
    <property type="match status" value="1"/>
</dbReference>
<dbReference type="AlphaFoldDB" id="A0AAJ7DZ08"/>
<dbReference type="GO" id="GO:0005856">
    <property type="term" value="C:cytoskeleton"/>
    <property type="evidence" value="ECO:0007669"/>
    <property type="project" value="TreeGrafter"/>
</dbReference>
<feature type="coiled-coil region" evidence="2">
    <location>
        <begin position="73"/>
        <end position="273"/>
    </location>
</feature>
<feature type="region of interest" description="Disordered" evidence="3">
    <location>
        <begin position="1"/>
        <end position="28"/>
    </location>
</feature>
<dbReference type="GeneID" id="105365238"/>